<feature type="domain" description="HTH arsR-type" evidence="1">
    <location>
        <begin position="7"/>
        <end position="100"/>
    </location>
</feature>
<evidence type="ECO:0000313" key="3">
    <source>
        <dbReference type="Proteomes" id="UP000297453"/>
    </source>
</evidence>
<protein>
    <submittedName>
        <fullName evidence="2">ArsR family transcriptional regulator</fullName>
    </submittedName>
</protein>
<sequence length="116" mass="13464">MSKHPSHPSVEQIELTSIFEAVSDPIRRKILLRLMEVEEAMCSAFLEYAPKTNLSYHISKLREAGLTYTRMEGTKKILTLRRTDMDKRFPGLLEAIIESSKLEERRSKRLILSSRN</sequence>
<gene>
    <name evidence="2" type="ORF">EHO59_14290</name>
</gene>
<dbReference type="GO" id="GO:0003700">
    <property type="term" value="F:DNA-binding transcription factor activity"/>
    <property type="evidence" value="ECO:0007669"/>
    <property type="project" value="InterPro"/>
</dbReference>
<dbReference type="SUPFAM" id="SSF46785">
    <property type="entry name" value="Winged helix' DNA-binding domain"/>
    <property type="match status" value="1"/>
</dbReference>
<dbReference type="PRINTS" id="PR00778">
    <property type="entry name" value="HTHARSR"/>
</dbReference>
<dbReference type="CDD" id="cd00090">
    <property type="entry name" value="HTH_ARSR"/>
    <property type="match status" value="1"/>
</dbReference>
<dbReference type="EMBL" id="RQEP01000018">
    <property type="protein sequence ID" value="TGK01079.1"/>
    <property type="molecule type" value="Genomic_DNA"/>
</dbReference>
<dbReference type="OrthoDB" id="9798835at2"/>
<dbReference type="AlphaFoldDB" id="A0A4V3JB64"/>
<dbReference type="InterPro" id="IPR011991">
    <property type="entry name" value="ArsR-like_HTH"/>
</dbReference>
<dbReference type="InterPro" id="IPR036388">
    <property type="entry name" value="WH-like_DNA-bd_sf"/>
</dbReference>
<evidence type="ECO:0000259" key="1">
    <source>
        <dbReference type="PROSITE" id="PS50987"/>
    </source>
</evidence>
<keyword evidence="3" id="KW-1185">Reference proteome</keyword>
<evidence type="ECO:0000313" key="2">
    <source>
        <dbReference type="EMBL" id="TGK01079.1"/>
    </source>
</evidence>
<dbReference type="InterPro" id="IPR001845">
    <property type="entry name" value="HTH_ArsR_DNA-bd_dom"/>
</dbReference>
<dbReference type="Proteomes" id="UP000297453">
    <property type="component" value="Unassembled WGS sequence"/>
</dbReference>
<dbReference type="Gene3D" id="1.10.10.10">
    <property type="entry name" value="Winged helix-like DNA-binding domain superfamily/Winged helix DNA-binding domain"/>
    <property type="match status" value="1"/>
</dbReference>
<organism evidence="2 3">
    <name type="scientific">Leptospira semungkisensis</name>
    <dbReference type="NCBI Taxonomy" id="2484985"/>
    <lineage>
        <taxon>Bacteria</taxon>
        <taxon>Pseudomonadati</taxon>
        <taxon>Spirochaetota</taxon>
        <taxon>Spirochaetia</taxon>
        <taxon>Leptospirales</taxon>
        <taxon>Leptospiraceae</taxon>
        <taxon>Leptospira</taxon>
    </lineage>
</organism>
<name>A0A4V3JB64_9LEPT</name>
<comment type="caution">
    <text evidence="2">The sequence shown here is derived from an EMBL/GenBank/DDBJ whole genome shotgun (WGS) entry which is preliminary data.</text>
</comment>
<dbReference type="SMART" id="SM00418">
    <property type="entry name" value="HTH_ARSR"/>
    <property type="match status" value="1"/>
</dbReference>
<dbReference type="Pfam" id="PF12840">
    <property type="entry name" value="HTH_20"/>
    <property type="match status" value="1"/>
</dbReference>
<reference evidence="2" key="1">
    <citation type="journal article" date="2019" name="PLoS Negl. Trop. Dis.">
        <title>Revisiting the worldwide diversity of Leptospira species in the environment.</title>
        <authorList>
            <person name="Vincent A.T."/>
            <person name="Schiettekatte O."/>
            <person name="Bourhy P."/>
            <person name="Veyrier F.J."/>
            <person name="Picardeau M."/>
        </authorList>
    </citation>
    <scope>NUCLEOTIDE SEQUENCE [LARGE SCALE GENOMIC DNA]</scope>
    <source>
        <strain evidence="2">SSS9</strain>
    </source>
</reference>
<dbReference type="PROSITE" id="PS50987">
    <property type="entry name" value="HTH_ARSR_2"/>
    <property type="match status" value="1"/>
</dbReference>
<dbReference type="RefSeq" id="WP_135589101.1">
    <property type="nucleotide sequence ID" value="NZ_RQEP01000018.1"/>
</dbReference>
<proteinExistence type="predicted"/>
<accession>A0A4V3JB64</accession>
<dbReference type="InterPro" id="IPR036390">
    <property type="entry name" value="WH_DNA-bd_sf"/>
</dbReference>